<dbReference type="GO" id="GO:0005524">
    <property type="term" value="F:ATP binding"/>
    <property type="evidence" value="ECO:0007669"/>
    <property type="project" value="UniProtKB-UniRule"/>
</dbReference>
<evidence type="ECO:0000313" key="17">
    <source>
        <dbReference type="Proteomes" id="UP001229955"/>
    </source>
</evidence>
<evidence type="ECO:0000256" key="4">
    <source>
        <dbReference type="ARBA" id="ARBA00022771"/>
    </source>
</evidence>
<name>A0AA49Q4S1_9BACT</name>
<dbReference type="RefSeq" id="WP_367885130.1">
    <property type="nucleotide sequence ID" value="NZ_CP130612.1"/>
</dbReference>
<dbReference type="InterPro" id="IPR004504">
    <property type="entry name" value="DNA_repair_RadA"/>
</dbReference>
<dbReference type="Proteomes" id="UP001229955">
    <property type="component" value="Chromosome"/>
</dbReference>
<dbReference type="FunFam" id="3.40.50.300:FF:000050">
    <property type="entry name" value="DNA repair protein RadA"/>
    <property type="match status" value="1"/>
</dbReference>
<evidence type="ECO:0000256" key="3">
    <source>
        <dbReference type="ARBA" id="ARBA00022763"/>
    </source>
</evidence>
<dbReference type="GO" id="GO:0008270">
    <property type="term" value="F:zinc ion binding"/>
    <property type="evidence" value="ECO:0007669"/>
    <property type="project" value="UniProtKB-KW"/>
</dbReference>
<dbReference type="InterPro" id="IPR014721">
    <property type="entry name" value="Ribsml_uS5_D2-typ_fold_subgr"/>
</dbReference>
<evidence type="ECO:0000256" key="1">
    <source>
        <dbReference type="ARBA" id="ARBA00022723"/>
    </source>
</evidence>
<keyword evidence="1 11" id="KW-0479">Metal-binding</keyword>
<dbReference type="SMART" id="SM00382">
    <property type="entry name" value="AAA"/>
    <property type="match status" value="1"/>
</dbReference>
<dbReference type="SUPFAM" id="SSF54211">
    <property type="entry name" value="Ribosomal protein S5 domain 2-like"/>
    <property type="match status" value="1"/>
</dbReference>
<dbReference type="KEGG" id="pspc:Strain318_001536"/>
<keyword evidence="4 13" id="KW-0863">Zinc-finger</keyword>
<evidence type="ECO:0000256" key="10">
    <source>
        <dbReference type="ARBA" id="ARBA00023204"/>
    </source>
</evidence>
<accession>A0AA49Q4S1</accession>
<evidence type="ECO:0000256" key="6">
    <source>
        <dbReference type="ARBA" id="ARBA00022833"/>
    </source>
</evidence>
<comment type="function">
    <text evidence="11">Plays a role in repairing double-strand DNA breaks, probably involving stabilizing or processing branched DNA or blocked replication forks.</text>
</comment>
<dbReference type="EMBL" id="CP130613">
    <property type="protein sequence ID" value="WKW15161.1"/>
    <property type="molecule type" value="Genomic_DNA"/>
</dbReference>
<keyword evidence="7 11" id="KW-0067">ATP-binding</keyword>
<dbReference type="PRINTS" id="PR01874">
    <property type="entry name" value="DNAREPAIRADA"/>
</dbReference>
<keyword evidence="5" id="KW-0378">Hydrolase</keyword>
<dbReference type="SUPFAM" id="SSF52540">
    <property type="entry name" value="P-loop containing nucleoside triphosphate hydrolases"/>
    <property type="match status" value="1"/>
</dbReference>
<dbReference type="InterPro" id="IPR041166">
    <property type="entry name" value="Rubredoxin_2"/>
</dbReference>
<keyword evidence="2 11" id="KW-0547">Nucleotide-binding</keyword>
<evidence type="ECO:0000256" key="8">
    <source>
        <dbReference type="ARBA" id="ARBA00023016"/>
    </source>
</evidence>
<dbReference type="PANTHER" id="PTHR32472:SF10">
    <property type="entry name" value="DNA REPAIR PROTEIN RADA-LIKE PROTEIN"/>
    <property type="match status" value="1"/>
</dbReference>
<dbReference type="AlphaFoldDB" id="A0AA49Q4S1"/>
<dbReference type="GO" id="GO:0003684">
    <property type="term" value="F:damaged DNA binding"/>
    <property type="evidence" value="ECO:0007669"/>
    <property type="project" value="InterPro"/>
</dbReference>
<comment type="domain">
    <text evidence="11">The middle region has homology to RecA with ATPase motifs including the RadA KNRFG motif, while the C-terminus is homologous to Lon protease.</text>
</comment>
<feature type="binding site" evidence="11">
    <location>
        <begin position="109"/>
        <end position="116"/>
    </location>
    <ligand>
        <name>ATP</name>
        <dbReference type="ChEBI" id="CHEBI:30616"/>
    </ligand>
</feature>
<evidence type="ECO:0000256" key="5">
    <source>
        <dbReference type="ARBA" id="ARBA00022801"/>
    </source>
</evidence>
<dbReference type="EMBL" id="CP130612">
    <property type="protein sequence ID" value="WKW12253.1"/>
    <property type="molecule type" value="Genomic_DNA"/>
</dbReference>
<evidence type="ECO:0000313" key="16">
    <source>
        <dbReference type="EMBL" id="WKW15161.1"/>
    </source>
</evidence>
<feature type="region of interest" description="Lon-protease-like" evidence="11">
    <location>
        <begin position="366"/>
        <end position="468"/>
    </location>
</feature>
<feature type="domain" description="RecA family profile 1" evidence="14">
    <location>
        <begin position="80"/>
        <end position="229"/>
    </location>
</feature>
<feature type="short sequence motif" description="RadA KNRFG motif" evidence="11">
    <location>
        <begin position="266"/>
        <end position="270"/>
    </location>
</feature>
<organism evidence="15">
    <name type="scientific">Pseudogemmatithrix spongiicola</name>
    <dbReference type="NCBI Taxonomy" id="3062599"/>
    <lineage>
        <taxon>Bacteria</taxon>
        <taxon>Pseudomonadati</taxon>
        <taxon>Gemmatimonadota</taxon>
        <taxon>Gemmatimonadia</taxon>
        <taxon>Gemmatimonadales</taxon>
        <taxon>Gemmatimonadaceae</taxon>
        <taxon>Pseudogemmatithrix</taxon>
    </lineage>
</organism>
<dbReference type="InterPro" id="IPR027417">
    <property type="entry name" value="P-loop_NTPase"/>
</dbReference>
<reference evidence="15" key="1">
    <citation type="submission" date="2023-07" db="EMBL/GenBank/DDBJ databases">
        <authorList>
            <person name="Haufschild T."/>
            <person name="Kallscheuer N."/>
            <person name="Hammer J."/>
            <person name="Kohn T."/>
            <person name="Kabuu M."/>
            <person name="Jogler M."/>
            <person name="Wohfarth N."/>
            <person name="Heuer A."/>
            <person name="Rohde M."/>
            <person name="van Teeseling M.C.F."/>
            <person name="Jogler C."/>
        </authorList>
    </citation>
    <scope>NUCLEOTIDE SEQUENCE</scope>
    <source>
        <strain evidence="15">Strain 138</strain>
        <strain evidence="16">Strain 318</strain>
    </source>
</reference>
<evidence type="ECO:0000256" key="7">
    <source>
        <dbReference type="ARBA" id="ARBA00022840"/>
    </source>
</evidence>
<dbReference type="Gene3D" id="3.40.50.300">
    <property type="entry name" value="P-loop containing nucleotide triphosphate hydrolases"/>
    <property type="match status" value="1"/>
</dbReference>
<dbReference type="InterPro" id="IPR003593">
    <property type="entry name" value="AAA+_ATPase"/>
</dbReference>
<evidence type="ECO:0000256" key="12">
    <source>
        <dbReference type="NCBIfam" id="TIGR00416"/>
    </source>
</evidence>
<dbReference type="GO" id="GO:0016787">
    <property type="term" value="F:hydrolase activity"/>
    <property type="evidence" value="ECO:0007669"/>
    <property type="project" value="UniProtKB-KW"/>
</dbReference>
<dbReference type="Pfam" id="PF18073">
    <property type="entry name" value="Zn_ribbon_LapB"/>
    <property type="match status" value="1"/>
</dbReference>
<dbReference type="CDD" id="cd01121">
    <property type="entry name" value="RadA_SMS_N"/>
    <property type="match status" value="1"/>
</dbReference>
<dbReference type="GO" id="GO:0000725">
    <property type="term" value="P:recombinational repair"/>
    <property type="evidence" value="ECO:0007669"/>
    <property type="project" value="UniProtKB-UniRule"/>
</dbReference>
<keyword evidence="10 11" id="KW-0234">DNA repair</keyword>
<dbReference type="NCBIfam" id="TIGR00416">
    <property type="entry name" value="sms"/>
    <property type="match status" value="1"/>
</dbReference>
<keyword evidence="3 11" id="KW-0227">DNA damage</keyword>
<keyword evidence="9 11" id="KW-0238">DNA-binding</keyword>
<dbReference type="GO" id="GO:0005829">
    <property type="term" value="C:cytosol"/>
    <property type="evidence" value="ECO:0007669"/>
    <property type="project" value="TreeGrafter"/>
</dbReference>
<evidence type="ECO:0000256" key="11">
    <source>
        <dbReference type="HAMAP-Rule" id="MF_01498"/>
    </source>
</evidence>
<dbReference type="PANTHER" id="PTHR32472">
    <property type="entry name" value="DNA REPAIR PROTEIN RADA"/>
    <property type="match status" value="1"/>
</dbReference>
<keyword evidence="8 11" id="KW-0346">Stress response</keyword>
<sequence>MAMKAKSVYRCTECGAESLRWQGKCDTCGEWNTLVEELVAPKVSASKAAGAQRRLGGANAFGEGGQVLETPRLRDVLGAEEHRWTTGIAEFDFVLGGGVVPGSMVLVGGEPGIGKSTILLQVAARLEGEGHSCLYVSGEESPLQVKLRADRLGSTAGSVALLGETNLETILATAAQAQPKVMVVDSIQTVFTGDLEGAPGNVGQVRECAARLMRFAKESGTAVFVVGHVTKGGGIAGPKTLEHIVDTVLYFEGEGSADHRVLRATKNRFGSVDEIGVFRMTVQGLEAVENPSALFLGERSESPASGSAVTCLMEGSRPMLLEVQGLAAKAGFGTPQRVSTGYDARRLALLLAVLDKRAGLSFAQLDVFLNVVGGVRVQEPAGDLAVAAALASSFYDKPLPGDAIFLGEVGLGGEIRGISQAERRLLEAEKMGMRRAFVSQRSVPKRLPKQLKVEGVPDLVALFRALFR</sequence>
<comment type="function">
    <text evidence="13">DNA-dependent ATPase involved in processing of recombination intermediates, plays a role in repairing DNA breaks. Stimulates the branch migration of RecA-mediated strand transfer reactions, allowing the 3' invading strand to extend heteroduplex DNA faster. Binds ssDNA in the presence of ADP but not other nucleotides, has ATPase activity that is stimulated by ssDNA and various branched DNA structures, but inhibited by SSB. Does not have RecA's homology-searching function.</text>
</comment>
<comment type="similarity">
    <text evidence="11 13">Belongs to the RecA family. RadA subfamily.</text>
</comment>
<gene>
    <name evidence="11 15" type="primary">radA</name>
    <name evidence="15" type="ORF">Strain138_001536</name>
    <name evidence="16" type="ORF">Strain318_001536</name>
</gene>
<dbReference type="GO" id="GO:0140664">
    <property type="term" value="F:ATP-dependent DNA damage sensor activity"/>
    <property type="evidence" value="ECO:0007669"/>
    <property type="project" value="InterPro"/>
</dbReference>
<dbReference type="Pfam" id="PF13481">
    <property type="entry name" value="AAA_25"/>
    <property type="match status" value="1"/>
</dbReference>
<dbReference type="PROSITE" id="PS50162">
    <property type="entry name" value="RECA_2"/>
    <property type="match status" value="1"/>
</dbReference>
<protein>
    <recommendedName>
        <fullName evidence="11 12">DNA repair protein RadA</fullName>
    </recommendedName>
</protein>
<evidence type="ECO:0000256" key="2">
    <source>
        <dbReference type="ARBA" id="ARBA00022741"/>
    </source>
</evidence>
<dbReference type="HAMAP" id="MF_01498">
    <property type="entry name" value="RadA_bact"/>
    <property type="match status" value="1"/>
</dbReference>
<dbReference type="InterPro" id="IPR020588">
    <property type="entry name" value="RecA_ATP-bd"/>
</dbReference>
<evidence type="ECO:0000313" key="15">
    <source>
        <dbReference type="EMBL" id="WKW12253.1"/>
    </source>
</evidence>
<evidence type="ECO:0000259" key="14">
    <source>
        <dbReference type="PROSITE" id="PS50162"/>
    </source>
</evidence>
<dbReference type="InterPro" id="IPR020568">
    <property type="entry name" value="Ribosomal_Su5_D2-typ_SF"/>
</dbReference>
<proteinExistence type="inferred from homology"/>
<keyword evidence="17" id="KW-1185">Reference proteome</keyword>
<evidence type="ECO:0000256" key="9">
    <source>
        <dbReference type="ARBA" id="ARBA00023125"/>
    </source>
</evidence>
<dbReference type="Gene3D" id="3.30.230.10">
    <property type="match status" value="1"/>
</dbReference>
<keyword evidence="6 13" id="KW-0862">Zinc</keyword>
<accession>A0AA49Q7V2</accession>
<evidence type="ECO:0000256" key="13">
    <source>
        <dbReference type="RuleBase" id="RU003555"/>
    </source>
</evidence>